<dbReference type="SUPFAM" id="SSF48452">
    <property type="entry name" value="TPR-like"/>
    <property type="match status" value="1"/>
</dbReference>
<dbReference type="SMART" id="SM00028">
    <property type="entry name" value="TPR"/>
    <property type="match status" value="2"/>
</dbReference>
<accession>A0A7W7ZK09</accession>
<keyword evidence="2" id="KW-0802">TPR repeat</keyword>
<keyword evidence="5" id="KW-1185">Reference proteome</keyword>
<protein>
    <submittedName>
        <fullName evidence="4">Glycosyltransferase involved in cell wall biosynthesis</fullName>
    </submittedName>
</protein>
<evidence type="ECO:0000313" key="4">
    <source>
        <dbReference type="EMBL" id="MBB5061153.1"/>
    </source>
</evidence>
<dbReference type="PANTHER" id="PTHR43630">
    <property type="entry name" value="POLY-BETA-1,6-N-ACETYL-D-GLUCOSAMINE SYNTHASE"/>
    <property type="match status" value="1"/>
</dbReference>
<dbReference type="Gene3D" id="1.25.40.10">
    <property type="entry name" value="Tetratricopeptide repeat domain"/>
    <property type="match status" value="1"/>
</dbReference>
<organism evidence="4 5">
    <name type="scientific">Granulicella aggregans</name>
    <dbReference type="NCBI Taxonomy" id="474949"/>
    <lineage>
        <taxon>Bacteria</taxon>
        <taxon>Pseudomonadati</taxon>
        <taxon>Acidobacteriota</taxon>
        <taxon>Terriglobia</taxon>
        <taxon>Terriglobales</taxon>
        <taxon>Acidobacteriaceae</taxon>
        <taxon>Granulicella</taxon>
    </lineage>
</organism>
<dbReference type="InterPro" id="IPR019734">
    <property type="entry name" value="TPR_rpt"/>
</dbReference>
<evidence type="ECO:0000256" key="2">
    <source>
        <dbReference type="PROSITE-ProRule" id="PRU00339"/>
    </source>
</evidence>
<proteinExistence type="inferred from homology"/>
<comment type="similarity">
    <text evidence="1">Belongs to the glycosyltransferase 2 family. WaaE/KdtX subfamily.</text>
</comment>
<sequence>MIVKNGAASIARCLESMRGIADRITIGDTGSTDDTLRIARSFGASIVSVPWQDDFAAARNAVLEHATCDWIIFLDADEMLDQAAARQIKSLTTDSSVFGYDVTTWNYVMDAGFRSSGEQARANPVIAPETGGYPAYFPSSNTRLFRRDPLIYFEHCVHETVADRIDELGLHRRRGDFLIHHFGYVEDTTVRRSQKENLYYSLALKKVLGSPESYEAVLGAGIAELDHAKQAATALPYFEKAISLCPYQPGGWVYNGVCLTRLGRYDEALQHIHRATSLDPNHALATSTLGDVYLQTGDHKNSRLAYERAIQLGDASPLTLAKLGAAEVNLGHSESGMARVETALSQSLDNTELYDIYATAAFLAGRPIDACEVANRRLSMKGLSAFNFVLAATLHLHTNMRHKAHGILHDGIRRFPEDPELRNMIASLGVLAS</sequence>
<evidence type="ECO:0000256" key="1">
    <source>
        <dbReference type="ARBA" id="ARBA00038494"/>
    </source>
</evidence>
<feature type="repeat" description="TPR" evidence="2">
    <location>
        <begin position="249"/>
        <end position="282"/>
    </location>
</feature>
<feature type="domain" description="Glycosyltransferase 2-like" evidence="3">
    <location>
        <begin position="1"/>
        <end position="150"/>
    </location>
</feature>
<dbReference type="Proteomes" id="UP000540989">
    <property type="component" value="Unassembled WGS sequence"/>
</dbReference>
<keyword evidence="4" id="KW-0808">Transferase</keyword>
<evidence type="ECO:0000313" key="5">
    <source>
        <dbReference type="Proteomes" id="UP000540989"/>
    </source>
</evidence>
<dbReference type="InterPro" id="IPR001173">
    <property type="entry name" value="Glyco_trans_2-like"/>
</dbReference>
<reference evidence="4 5" key="1">
    <citation type="submission" date="2020-08" db="EMBL/GenBank/DDBJ databases">
        <title>Genomic Encyclopedia of Type Strains, Phase IV (KMG-V): Genome sequencing to study the core and pangenomes of soil and plant-associated prokaryotes.</title>
        <authorList>
            <person name="Whitman W."/>
        </authorList>
    </citation>
    <scope>NUCLEOTIDE SEQUENCE [LARGE SCALE GENOMIC DNA]</scope>
    <source>
        <strain evidence="4 5">M8UP14</strain>
    </source>
</reference>
<dbReference type="InterPro" id="IPR029044">
    <property type="entry name" value="Nucleotide-diphossugar_trans"/>
</dbReference>
<dbReference type="InterPro" id="IPR011990">
    <property type="entry name" value="TPR-like_helical_dom_sf"/>
</dbReference>
<comment type="caution">
    <text evidence="4">The sequence shown here is derived from an EMBL/GenBank/DDBJ whole genome shotgun (WGS) entry which is preliminary data.</text>
</comment>
<dbReference type="Pfam" id="PF13424">
    <property type="entry name" value="TPR_12"/>
    <property type="match status" value="1"/>
</dbReference>
<dbReference type="SUPFAM" id="SSF53448">
    <property type="entry name" value="Nucleotide-diphospho-sugar transferases"/>
    <property type="match status" value="1"/>
</dbReference>
<feature type="repeat" description="TPR" evidence="2">
    <location>
        <begin position="283"/>
        <end position="316"/>
    </location>
</feature>
<dbReference type="EMBL" id="JACHIP010000029">
    <property type="protein sequence ID" value="MBB5061153.1"/>
    <property type="molecule type" value="Genomic_DNA"/>
</dbReference>
<gene>
    <name evidence="4" type="ORF">HDF16_005889</name>
</gene>
<dbReference type="PROSITE" id="PS50005">
    <property type="entry name" value="TPR"/>
    <property type="match status" value="2"/>
</dbReference>
<name>A0A7W7ZK09_9BACT</name>
<dbReference type="CDD" id="cd02511">
    <property type="entry name" value="Beta4Glucosyltransferase"/>
    <property type="match status" value="1"/>
</dbReference>
<dbReference type="Pfam" id="PF00535">
    <property type="entry name" value="Glycos_transf_2"/>
    <property type="match status" value="1"/>
</dbReference>
<dbReference type="GO" id="GO:0016740">
    <property type="term" value="F:transferase activity"/>
    <property type="evidence" value="ECO:0007669"/>
    <property type="project" value="UniProtKB-KW"/>
</dbReference>
<dbReference type="AlphaFoldDB" id="A0A7W7ZK09"/>
<dbReference type="PANTHER" id="PTHR43630:SF2">
    <property type="entry name" value="GLYCOSYLTRANSFERASE"/>
    <property type="match status" value="1"/>
</dbReference>
<evidence type="ECO:0000259" key="3">
    <source>
        <dbReference type="Pfam" id="PF00535"/>
    </source>
</evidence>
<dbReference type="Gene3D" id="3.90.550.10">
    <property type="entry name" value="Spore Coat Polysaccharide Biosynthesis Protein SpsA, Chain A"/>
    <property type="match status" value="1"/>
</dbReference>